<name>A0A0G0LKA0_9BACT</name>
<organism evidence="1 2">
    <name type="scientific">Candidatus Azambacteria bacterium GW2011_GWA2_39_10</name>
    <dbReference type="NCBI Taxonomy" id="1618611"/>
    <lineage>
        <taxon>Bacteria</taxon>
        <taxon>Candidatus Azamiibacteriota</taxon>
    </lineage>
</organism>
<comment type="caution">
    <text evidence="1">The sequence shown here is derived from an EMBL/GenBank/DDBJ whole genome shotgun (WGS) entry which is preliminary data.</text>
</comment>
<proteinExistence type="predicted"/>
<dbReference type="PANTHER" id="PTHR36932">
    <property type="entry name" value="CAPSULAR POLYSACCHARIDE BIOSYNTHESIS PROTEIN"/>
    <property type="match status" value="1"/>
</dbReference>
<evidence type="ECO:0000313" key="2">
    <source>
        <dbReference type="Proteomes" id="UP000034706"/>
    </source>
</evidence>
<dbReference type="EMBL" id="LBVT01000014">
    <property type="protein sequence ID" value="KKQ91452.1"/>
    <property type="molecule type" value="Genomic_DNA"/>
</dbReference>
<dbReference type="Proteomes" id="UP000034706">
    <property type="component" value="Unassembled WGS sequence"/>
</dbReference>
<protein>
    <submittedName>
        <fullName evidence="1">Capsular polysaccharide biosynthesis protein</fullName>
    </submittedName>
</protein>
<dbReference type="InterPro" id="IPR053158">
    <property type="entry name" value="CapK_Type1_Caps_Biosynth"/>
</dbReference>
<dbReference type="PANTHER" id="PTHR36932:SF1">
    <property type="entry name" value="CAPSULAR POLYSACCHARIDE BIOSYNTHESIS PROTEIN"/>
    <property type="match status" value="1"/>
</dbReference>
<gene>
    <name evidence="1" type="ORF">UT16_C0014G0008</name>
</gene>
<dbReference type="AlphaFoldDB" id="A0A0G0LKA0"/>
<accession>A0A0G0LKA0</accession>
<dbReference type="Gene3D" id="3.40.50.12780">
    <property type="entry name" value="N-terminal domain of ligase-like"/>
    <property type="match status" value="1"/>
</dbReference>
<sequence>MNLINLLGKQKFNKFLAVKIITAPLFSIEYNHRIFPNIIRKRASKIDESLQQWALAQADFFSESDWRDIQLKKLKNILVHAGHNVFYWRDLFKKINFNPENFRDFCDLQKIPIITRGEIKKISPKNLLAQNINPDRAVEQFTSSSTGEPLRIFQDENDLFLRRICTYETYRWMNVSVDAKICIFGLESARNLQGLGIHISIIDMESVKFRERVYRNFLAYSPQLLIGTPAHLDRVLYFFQKDGISLKIESIIYVGESMTTNLRRHLSDFFSSKIFSAYGAREVSPLGIDCGNSEQNLHIVPWMNYLEIVEGKIIVTNLRNMVMPFIRYEVGDYGSWRNVNCQCGRQLPIFEVEGRILGNIDFSDGTSYPVNHILAYFAAHYYQEIERMQIEQNGLSNLIFRYKPVRPSAISNIEKMGIEYFNGIWGDKIKVSFEVADYFTSNQNGKIPIFIKN</sequence>
<dbReference type="InterPro" id="IPR042099">
    <property type="entry name" value="ANL_N_sf"/>
</dbReference>
<dbReference type="SUPFAM" id="SSF56801">
    <property type="entry name" value="Acetyl-CoA synthetase-like"/>
    <property type="match status" value="1"/>
</dbReference>
<evidence type="ECO:0000313" key="1">
    <source>
        <dbReference type="EMBL" id="KKQ91452.1"/>
    </source>
</evidence>
<reference evidence="1" key="1">
    <citation type="journal article" date="2015" name="Nature">
        <title>rRNA introns, odd ribosomes, and small enigmatic genomes across a large radiation of phyla.</title>
        <authorList>
            <person name="Brown C.T."/>
            <person name="Hug L.A."/>
            <person name="Thomas B.C."/>
            <person name="Sharon I."/>
            <person name="Castelle C.J."/>
            <person name="Singh A."/>
            <person name="Wilkins M.J."/>
            <person name="Williams K.H."/>
            <person name="Banfield J.F."/>
        </authorList>
    </citation>
    <scope>NUCLEOTIDE SEQUENCE [LARGE SCALE GENOMIC DNA]</scope>
</reference>